<keyword evidence="1" id="KW-1133">Transmembrane helix</keyword>
<evidence type="ECO:0000313" key="2">
    <source>
        <dbReference type="EnsemblPlants" id="OB08G25510.1"/>
    </source>
</evidence>
<feature type="transmembrane region" description="Helical" evidence="1">
    <location>
        <begin position="126"/>
        <end position="146"/>
    </location>
</feature>
<dbReference type="EnsemblPlants" id="OB08G25510.1">
    <property type="protein sequence ID" value="OB08G25510.1"/>
    <property type="gene ID" value="OB08G25510"/>
</dbReference>
<keyword evidence="1" id="KW-0812">Transmembrane</keyword>
<keyword evidence="3" id="KW-1185">Reference proteome</keyword>
<evidence type="ECO:0000313" key="3">
    <source>
        <dbReference type="Proteomes" id="UP000006038"/>
    </source>
</evidence>
<dbReference type="AlphaFoldDB" id="J3MTX0"/>
<dbReference type="HOGENOM" id="CLU_1770931_0_0_1"/>
<sequence>MAVVAMDAGHHTSADSLCAVGHCFAVSSTVEILKLAQDAEQQKRWTLEPWRSVRNERPVLRLPPATSLFRSISEYGMGWDGSSMIRFGERFSEPVYCCFTDHYTLIHCAQFVLYLYALLEVKDYRVLFVLVPVVGLTILSSSISVYA</sequence>
<evidence type="ECO:0000256" key="1">
    <source>
        <dbReference type="SAM" id="Phobius"/>
    </source>
</evidence>
<name>J3MTX0_ORYBR</name>
<accession>J3MTX0</accession>
<protein>
    <submittedName>
        <fullName evidence="2">Uncharacterized protein</fullName>
    </submittedName>
</protein>
<proteinExistence type="predicted"/>
<organism evidence="2">
    <name type="scientific">Oryza brachyantha</name>
    <name type="common">malo sina</name>
    <dbReference type="NCBI Taxonomy" id="4533"/>
    <lineage>
        <taxon>Eukaryota</taxon>
        <taxon>Viridiplantae</taxon>
        <taxon>Streptophyta</taxon>
        <taxon>Embryophyta</taxon>
        <taxon>Tracheophyta</taxon>
        <taxon>Spermatophyta</taxon>
        <taxon>Magnoliopsida</taxon>
        <taxon>Liliopsida</taxon>
        <taxon>Poales</taxon>
        <taxon>Poaceae</taxon>
        <taxon>BOP clade</taxon>
        <taxon>Oryzoideae</taxon>
        <taxon>Oryzeae</taxon>
        <taxon>Oryzinae</taxon>
        <taxon>Oryza</taxon>
    </lineage>
</organism>
<reference evidence="2" key="1">
    <citation type="journal article" date="2013" name="Nat. Commun.">
        <title>Whole-genome sequencing of Oryza brachyantha reveals mechanisms underlying Oryza genome evolution.</title>
        <authorList>
            <person name="Chen J."/>
            <person name="Huang Q."/>
            <person name="Gao D."/>
            <person name="Wang J."/>
            <person name="Lang Y."/>
            <person name="Liu T."/>
            <person name="Li B."/>
            <person name="Bai Z."/>
            <person name="Luis Goicoechea J."/>
            <person name="Liang C."/>
            <person name="Chen C."/>
            <person name="Zhang W."/>
            <person name="Sun S."/>
            <person name="Liao Y."/>
            <person name="Zhang X."/>
            <person name="Yang L."/>
            <person name="Song C."/>
            <person name="Wang M."/>
            <person name="Shi J."/>
            <person name="Liu G."/>
            <person name="Liu J."/>
            <person name="Zhou H."/>
            <person name="Zhou W."/>
            <person name="Yu Q."/>
            <person name="An N."/>
            <person name="Chen Y."/>
            <person name="Cai Q."/>
            <person name="Wang B."/>
            <person name="Liu B."/>
            <person name="Min J."/>
            <person name="Huang Y."/>
            <person name="Wu H."/>
            <person name="Li Z."/>
            <person name="Zhang Y."/>
            <person name="Yin Y."/>
            <person name="Song W."/>
            <person name="Jiang J."/>
            <person name="Jackson S.A."/>
            <person name="Wing R.A."/>
            <person name="Wang J."/>
            <person name="Chen M."/>
        </authorList>
    </citation>
    <scope>NUCLEOTIDE SEQUENCE [LARGE SCALE GENOMIC DNA]</scope>
    <source>
        <strain evidence="2">cv. IRGC 101232</strain>
    </source>
</reference>
<keyword evidence="1" id="KW-0472">Membrane</keyword>
<reference evidence="2" key="2">
    <citation type="submission" date="2013-04" db="UniProtKB">
        <authorList>
            <consortium name="EnsemblPlants"/>
        </authorList>
    </citation>
    <scope>IDENTIFICATION</scope>
</reference>
<dbReference type="Proteomes" id="UP000006038">
    <property type="component" value="Chromosome 8"/>
</dbReference>
<dbReference type="Gramene" id="OB08G25510.1">
    <property type="protein sequence ID" value="OB08G25510.1"/>
    <property type="gene ID" value="OB08G25510"/>
</dbReference>